<name>A0AAD4N342_9BILA</name>
<gene>
    <name evidence="2" type="ORF">DdX_09312</name>
</gene>
<feature type="region of interest" description="Disordered" evidence="1">
    <location>
        <begin position="1"/>
        <end position="25"/>
    </location>
</feature>
<protein>
    <submittedName>
        <fullName evidence="2">Uncharacterized protein</fullName>
    </submittedName>
</protein>
<organism evidence="2 3">
    <name type="scientific">Ditylenchus destructor</name>
    <dbReference type="NCBI Taxonomy" id="166010"/>
    <lineage>
        <taxon>Eukaryota</taxon>
        <taxon>Metazoa</taxon>
        <taxon>Ecdysozoa</taxon>
        <taxon>Nematoda</taxon>
        <taxon>Chromadorea</taxon>
        <taxon>Rhabditida</taxon>
        <taxon>Tylenchina</taxon>
        <taxon>Tylenchomorpha</taxon>
        <taxon>Sphaerularioidea</taxon>
        <taxon>Anguinidae</taxon>
        <taxon>Anguininae</taxon>
        <taxon>Ditylenchus</taxon>
    </lineage>
</organism>
<evidence type="ECO:0000313" key="2">
    <source>
        <dbReference type="EMBL" id="KAI1713237.1"/>
    </source>
</evidence>
<accession>A0AAD4N342</accession>
<reference evidence="2" key="1">
    <citation type="submission" date="2022-01" db="EMBL/GenBank/DDBJ databases">
        <title>Genome Sequence Resource for Two Populations of Ditylenchus destructor, the Migratory Endoparasitic Phytonematode.</title>
        <authorList>
            <person name="Zhang H."/>
            <person name="Lin R."/>
            <person name="Xie B."/>
        </authorList>
    </citation>
    <scope>NUCLEOTIDE SEQUENCE</scope>
    <source>
        <strain evidence="2">BazhouSP</strain>
    </source>
</reference>
<evidence type="ECO:0000256" key="1">
    <source>
        <dbReference type="SAM" id="MobiDB-lite"/>
    </source>
</evidence>
<dbReference type="EMBL" id="JAKKPZ010000016">
    <property type="protein sequence ID" value="KAI1713237.1"/>
    <property type="molecule type" value="Genomic_DNA"/>
</dbReference>
<dbReference type="Proteomes" id="UP001201812">
    <property type="component" value="Unassembled WGS sequence"/>
</dbReference>
<dbReference type="AlphaFoldDB" id="A0AAD4N342"/>
<evidence type="ECO:0000313" key="3">
    <source>
        <dbReference type="Proteomes" id="UP001201812"/>
    </source>
</evidence>
<keyword evidence="3" id="KW-1185">Reference proteome</keyword>
<comment type="caution">
    <text evidence="2">The sequence shown here is derived from an EMBL/GenBank/DDBJ whole genome shotgun (WGS) entry which is preliminary data.</text>
</comment>
<proteinExistence type="predicted"/>
<sequence>MPSLSVRFFPNKPKPKDVNNKTLSGSRARIKEKNENRRLFSGQAKRIENGFIFPKNGKLDSGSKWSRLRVWAQDSDLRLHLRLGFTLFLEGDIPGARANR</sequence>